<dbReference type="SUPFAM" id="SSF141868">
    <property type="entry name" value="EAL domain-like"/>
    <property type="match status" value="1"/>
</dbReference>
<dbReference type="InterPro" id="IPR042240">
    <property type="entry name" value="CHASE_sf"/>
</dbReference>
<feature type="transmembrane region" description="Helical" evidence="5">
    <location>
        <begin position="329"/>
        <end position="348"/>
    </location>
</feature>
<dbReference type="Gene3D" id="2.10.70.100">
    <property type="match status" value="1"/>
</dbReference>
<dbReference type="InterPro" id="IPR043128">
    <property type="entry name" value="Rev_trsase/Diguanyl_cyclase"/>
</dbReference>
<evidence type="ECO:0000313" key="12">
    <source>
        <dbReference type="Proteomes" id="UP000839052"/>
    </source>
</evidence>
<gene>
    <name evidence="11" type="ORF">NTG6680_2198</name>
</gene>
<dbReference type="NCBIfam" id="TIGR00254">
    <property type="entry name" value="GGDEF"/>
    <property type="match status" value="1"/>
</dbReference>
<feature type="transmembrane region" description="Helical" evidence="5">
    <location>
        <begin position="25"/>
        <end position="42"/>
    </location>
</feature>
<feature type="domain" description="PAC" evidence="7">
    <location>
        <begin position="443"/>
        <end position="495"/>
    </location>
</feature>
<dbReference type="Pfam" id="PF00989">
    <property type="entry name" value="PAS"/>
    <property type="match status" value="1"/>
</dbReference>
<dbReference type="SMART" id="SM01079">
    <property type="entry name" value="CHASE"/>
    <property type="match status" value="1"/>
</dbReference>
<evidence type="ECO:0000256" key="2">
    <source>
        <dbReference type="ARBA" id="ARBA00022692"/>
    </source>
</evidence>
<evidence type="ECO:0000259" key="8">
    <source>
        <dbReference type="PROSITE" id="PS50839"/>
    </source>
</evidence>
<dbReference type="InterPro" id="IPR029787">
    <property type="entry name" value="Nucleotide_cyclase"/>
</dbReference>
<dbReference type="SMART" id="SM00086">
    <property type="entry name" value="PAC"/>
    <property type="match status" value="3"/>
</dbReference>
<protein>
    <submittedName>
        <fullName evidence="11">PAS domain S-box-containing protein/diguanylate cyclase (GGDEF) domain-containing protein</fullName>
    </submittedName>
</protein>
<keyword evidence="12" id="KW-1185">Reference proteome</keyword>
<evidence type="ECO:0000256" key="5">
    <source>
        <dbReference type="SAM" id="Phobius"/>
    </source>
</evidence>
<dbReference type="SUPFAM" id="SSF55073">
    <property type="entry name" value="Nucleotide cyclase"/>
    <property type="match status" value="1"/>
</dbReference>
<dbReference type="Pfam" id="PF00563">
    <property type="entry name" value="EAL"/>
    <property type="match status" value="1"/>
</dbReference>
<accession>A0ABM8Z0T0</accession>
<dbReference type="RefSeq" id="WP_239797223.1">
    <property type="nucleotide sequence ID" value="NZ_OU912926.1"/>
</dbReference>
<keyword evidence="2 5" id="KW-0812">Transmembrane</keyword>
<comment type="subcellular location">
    <subcellularLocation>
        <location evidence="1">Membrane</location>
    </subcellularLocation>
</comment>
<dbReference type="PROSITE" id="PS50887">
    <property type="entry name" value="GGDEF"/>
    <property type="match status" value="1"/>
</dbReference>
<dbReference type="SMART" id="SM00267">
    <property type="entry name" value="GGDEF"/>
    <property type="match status" value="1"/>
</dbReference>
<dbReference type="PROSITE" id="PS50839">
    <property type="entry name" value="CHASE"/>
    <property type="match status" value="1"/>
</dbReference>
<dbReference type="Pfam" id="PF08447">
    <property type="entry name" value="PAS_3"/>
    <property type="match status" value="1"/>
</dbReference>
<dbReference type="InterPro" id="IPR000160">
    <property type="entry name" value="GGDEF_dom"/>
</dbReference>
<evidence type="ECO:0000259" key="6">
    <source>
        <dbReference type="PROSITE" id="PS50112"/>
    </source>
</evidence>
<evidence type="ECO:0000256" key="4">
    <source>
        <dbReference type="ARBA" id="ARBA00023136"/>
    </source>
</evidence>
<dbReference type="SMART" id="SM00091">
    <property type="entry name" value="PAS"/>
    <property type="match status" value="2"/>
</dbReference>
<dbReference type="Pfam" id="PF03924">
    <property type="entry name" value="CHASE"/>
    <property type="match status" value="1"/>
</dbReference>
<dbReference type="PROSITE" id="PS50112">
    <property type="entry name" value="PAS"/>
    <property type="match status" value="2"/>
</dbReference>
<evidence type="ECO:0000256" key="3">
    <source>
        <dbReference type="ARBA" id="ARBA00022989"/>
    </source>
</evidence>
<dbReference type="InterPro" id="IPR000700">
    <property type="entry name" value="PAS-assoc_C"/>
</dbReference>
<proteinExistence type="predicted"/>
<feature type="domain" description="PAC" evidence="7">
    <location>
        <begin position="574"/>
        <end position="624"/>
    </location>
</feature>
<dbReference type="CDD" id="cd00130">
    <property type="entry name" value="PAS"/>
    <property type="match status" value="3"/>
</dbReference>
<dbReference type="InterPro" id="IPR013767">
    <property type="entry name" value="PAS_fold"/>
</dbReference>
<dbReference type="InterPro" id="IPR013655">
    <property type="entry name" value="PAS_fold_3"/>
</dbReference>
<evidence type="ECO:0000259" key="10">
    <source>
        <dbReference type="PROSITE" id="PS50887"/>
    </source>
</evidence>
<dbReference type="CDD" id="cd01949">
    <property type="entry name" value="GGDEF"/>
    <property type="match status" value="1"/>
</dbReference>
<feature type="domain" description="PAS" evidence="6">
    <location>
        <begin position="632"/>
        <end position="691"/>
    </location>
</feature>
<keyword evidence="4 5" id="KW-0472">Membrane</keyword>
<dbReference type="NCBIfam" id="TIGR00229">
    <property type="entry name" value="sensory_box"/>
    <property type="match status" value="3"/>
</dbReference>
<dbReference type="InterPro" id="IPR035965">
    <property type="entry name" value="PAS-like_dom_sf"/>
</dbReference>
<feature type="domain" description="GGDEF" evidence="10">
    <location>
        <begin position="791"/>
        <end position="926"/>
    </location>
</feature>
<feature type="domain" description="PAS" evidence="6">
    <location>
        <begin position="496"/>
        <end position="567"/>
    </location>
</feature>
<dbReference type="SUPFAM" id="SSF55785">
    <property type="entry name" value="PYP-like sensor domain (PAS domain)"/>
    <property type="match status" value="3"/>
</dbReference>
<dbReference type="EMBL" id="OU912926">
    <property type="protein sequence ID" value="CAG9933447.1"/>
    <property type="molecule type" value="Genomic_DNA"/>
</dbReference>
<dbReference type="Gene3D" id="3.20.20.450">
    <property type="entry name" value="EAL domain"/>
    <property type="match status" value="1"/>
</dbReference>
<dbReference type="PANTHER" id="PTHR44757">
    <property type="entry name" value="DIGUANYLATE CYCLASE DGCP"/>
    <property type="match status" value="1"/>
</dbReference>
<dbReference type="Proteomes" id="UP000839052">
    <property type="component" value="Chromosome"/>
</dbReference>
<reference evidence="11 12" key="1">
    <citation type="submission" date="2021-10" db="EMBL/GenBank/DDBJ databases">
        <authorList>
            <person name="Koch H."/>
        </authorList>
    </citation>
    <scope>NUCLEOTIDE SEQUENCE [LARGE SCALE GENOMIC DNA]</scope>
    <source>
        <strain evidence="11">6680</strain>
    </source>
</reference>
<dbReference type="InterPro" id="IPR000014">
    <property type="entry name" value="PAS"/>
</dbReference>
<dbReference type="SMART" id="SM00052">
    <property type="entry name" value="EAL"/>
    <property type="match status" value="1"/>
</dbReference>
<dbReference type="InterPro" id="IPR001633">
    <property type="entry name" value="EAL_dom"/>
</dbReference>
<evidence type="ECO:0000313" key="11">
    <source>
        <dbReference type="EMBL" id="CAG9933447.1"/>
    </source>
</evidence>
<dbReference type="InterPro" id="IPR001610">
    <property type="entry name" value="PAC"/>
</dbReference>
<keyword evidence="3 5" id="KW-1133">Transmembrane helix</keyword>
<dbReference type="PROSITE" id="PS50883">
    <property type="entry name" value="EAL"/>
    <property type="match status" value="1"/>
</dbReference>
<dbReference type="PROSITE" id="PS50113">
    <property type="entry name" value="PAC"/>
    <property type="match status" value="3"/>
</dbReference>
<feature type="domain" description="CHASE" evidence="8">
    <location>
        <begin position="156"/>
        <end position="310"/>
    </location>
</feature>
<dbReference type="Pfam" id="PF13426">
    <property type="entry name" value="PAS_9"/>
    <property type="match status" value="1"/>
</dbReference>
<evidence type="ECO:0000256" key="1">
    <source>
        <dbReference type="ARBA" id="ARBA00004370"/>
    </source>
</evidence>
<dbReference type="Gene3D" id="3.30.450.350">
    <property type="entry name" value="CHASE domain"/>
    <property type="match status" value="1"/>
</dbReference>
<dbReference type="InterPro" id="IPR052155">
    <property type="entry name" value="Biofilm_reg_signaling"/>
</dbReference>
<dbReference type="CDD" id="cd01948">
    <property type="entry name" value="EAL"/>
    <property type="match status" value="1"/>
</dbReference>
<dbReference type="Pfam" id="PF00990">
    <property type="entry name" value="GGDEF"/>
    <property type="match status" value="1"/>
</dbReference>
<feature type="domain" description="EAL" evidence="9">
    <location>
        <begin position="935"/>
        <end position="1189"/>
    </location>
</feature>
<dbReference type="InterPro" id="IPR006189">
    <property type="entry name" value="CHASE_dom"/>
</dbReference>
<sequence length="1192" mass="134527">MVKPLTASRINPIQQLLSWSPAIRFLPWLVVIISLAVTHQLWKNAHYEAVRELQYNFNFRLLDVSNRIEQRMQSYEQALRGTQGLFAASISVERDEFHAYIGAQHIVESFPGIQGVGFSLITPTTKQNNHIATVSKESFPAYPSPPNEKQDITTSVVYIEPFLEGNRRTLGYDMYSDPVRRAAMEQARDNNKAVITGKTKLIQENSESAQAGFVMYLPIYKNGTPYATLAERRANLVGWVFALFRMDDLIRGILGASSPDIDIKIHDSEEMSSKTLMHATDNTNKNDIKMDSLFHASKRLEIAGHTWTMAISSLPRFEAQLVKEKAQSIVVVGLAVSILLGLLTGLLVQGRERALRTARKMNERLIESEERLRLSLMYGEIGTWDWDIRTSKLYWCDHISVLMACPARKQNGTYDDFLSSIHPDDRQYMIDSMNGCVEESARYNIEHRVIWPDGTVRWLHQRGGVIRDTDGTPLKMLGVVQDVTSKKLEEMELVEIDTRLRTIIDAAPDAVVLMNSEGILTGWNGQAEKIFGWAREEAIGHMLHDLIIPPQYRNAHIQGLKHFLASGKGAVLNKRIEITGLHRDGHQFAIELAISPVKQKGKYEFCAFIHDITARKKTQSLLLRAKEDAERSSAELISYIQAIDQHALVSVADPFGRIIQANDKFCEVSGYSREEMLGHDHRIINSETHPSAFFVEMWVTIASGDIWRGEICNRAKNGALYWVDSTIVPLKDANGQIVRYISVRVDITKRKESEQHIQSLAYYDVLTGLPNRTLLHDRLGQLIAESHRDQHKFALLFIDLDRFKYVNDSMGHAVGDKLLQVVALRLQECVREVDTVSRISGDEFIVLLRETDAKGAARVAGKILKALTIPCDVGTLQIATHASIGISIYPDNADSEDEINTLIKHADVAMYRVKAEGRSNFMFFAPEMNFRANQLFSMENDMRLALERNEFILHYQPQANLISGMVCGAEALLRWKHPEKGFVAPAEFVPVAEETGQIIPIGEWVLRTACAQLAEWRRQGMSLFPISINLSISQLRQPQLAQMIIAILEETGLHPKDLELEITEGVMMNEAQASMAFLAQMHELGVQLAIDDFGTGYSSLSYLKKMPLDRLKVDQSFVRDIATDENDAAIVRSIISLGHQFKLQVIAEGVETLEQLDFLRTRGCDEIQGYYFSHPLLAEEFAIFINGNPVLD</sequence>
<organism evidence="11 12">
    <name type="scientific">Candidatus Nitrotoga arctica</name>
    <dbReference type="NCBI Taxonomy" id="453162"/>
    <lineage>
        <taxon>Bacteria</taxon>
        <taxon>Pseudomonadati</taxon>
        <taxon>Pseudomonadota</taxon>
        <taxon>Betaproteobacteria</taxon>
        <taxon>Nitrosomonadales</taxon>
        <taxon>Gallionellaceae</taxon>
        <taxon>Candidatus Nitrotoga</taxon>
    </lineage>
</organism>
<feature type="domain" description="PAC" evidence="7">
    <location>
        <begin position="707"/>
        <end position="759"/>
    </location>
</feature>
<dbReference type="Gene3D" id="3.30.70.270">
    <property type="match status" value="1"/>
</dbReference>
<name>A0ABM8Z0T0_9PROT</name>
<dbReference type="PANTHER" id="PTHR44757:SF2">
    <property type="entry name" value="BIOFILM ARCHITECTURE MAINTENANCE PROTEIN MBAA"/>
    <property type="match status" value="1"/>
</dbReference>
<dbReference type="Gene3D" id="3.30.450.20">
    <property type="entry name" value="PAS domain"/>
    <property type="match status" value="3"/>
</dbReference>
<dbReference type="InterPro" id="IPR035919">
    <property type="entry name" value="EAL_sf"/>
</dbReference>
<evidence type="ECO:0000259" key="7">
    <source>
        <dbReference type="PROSITE" id="PS50113"/>
    </source>
</evidence>
<evidence type="ECO:0000259" key="9">
    <source>
        <dbReference type="PROSITE" id="PS50883"/>
    </source>
</evidence>